<accession>A0A9P7V9G8</accession>
<keyword evidence="9" id="KW-1185">Reference proteome</keyword>
<dbReference type="GO" id="GO:0030692">
    <property type="term" value="C:Noc4p-Nop14p complex"/>
    <property type="evidence" value="ECO:0007669"/>
    <property type="project" value="TreeGrafter"/>
</dbReference>
<dbReference type="EMBL" id="JAHMUF010000011">
    <property type="protein sequence ID" value="KAG7193505.1"/>
    <property type="molecule type" value="Genomic_DNA"/>
</dbReference>
<keyword evidence="3" id="KW-0690">Ribosome biogenesis</keyword>
<comment type="similarity">
    <text evidence="2">Belongs to the NOP14 family.</text>
</comment>
<dbReference type="AlphaFoldDB" id="A0A9P7V9G8"/>
<evidence type="ECO:0000313" key="9">
    <source>
        <dbReference type="Proteomes" id="UP000790833"/>
    </source>
</evidence>
<dbReference type="GO" id="GO:0030490">
    <property type="term" value="P:maturation of SSU-rRNA"/>
    <property type="evidence" value="ECO:0007669"/>
    <property type="project" value="TreeGrafter"/>
</dbReference>
<feature type="compositionally biased region" description="Acidic residues" evidence="7">
    <location>
        <begin position="339"/>
        <end position="359"/>
    </location>
</feature>
<feature type="compositionally biased region" description="Acidic residues" evidence="7">
    <location>
        <begin position="373"/>
        <end position="382"/>
    </location>
</feature>
<proteinExistence type="inferred from homology"/>
<name>A0A9P7V9G8_9ASCO</name>
<feature type="compositionally biased region" description="Basic and acidic residues" evidence="7">
    <location>
        <begin position="362"/>
        <end position="372"/>
    </location>
</feature>
<dbReference type="OrthoDB" id="441771at2759"/>
<dbReference type="RefSeq" id="XP_043049053.1">
    <property type="nucleotide sequence ID" value="XM_043191410.1"/>
</dbReference>
<feature type="compositionally biased region" description="Basic and acidic residues" evidence="7">
    <location>
        <begin position="300"/>
        <end position="330"/>
    </location>
</feature>
<dbReference type="PANTHER" id="PTHR23183:SF0">
    <property type="entry name" value="NUCLEOLAR PROTEIN 14"/>
    <property type="match status" value="1"/>
</dbReference>
<feature type="compositionally biased region" description="Basic and acidic residues" evidence="7">
    <location>
        <begin position="31"/>
        <end position="50"/>
    </location>
</feature>
<feature type="region of interest" description="Disordered" evidence="7">
    <location>
        <begin position="144"/>
        <end position="225"/>
    </location>
</feature>
<keyword evidence="4" id="KW-0698">rRNA processing</keyword>
<dbReference type="Pfam" id="PF04147">
    <property type="entry name" value="Nop14"/>
    <property type="match status" value="2"/>
</dbReference>
<comment type="subcellular location">
    <subcellularLocation>
        <location evidence="1">Nucleus</location>
        <location evidence="1">Nucleolus</location>
    </subcellularLocation>
</comment>
<evidence type="ECO:0000256" key="1">
    <source>
        <dbReference type="ARBA" id="ARBA00004604"/>
    </source>
</evidence>
<evidence type="ECO:0000256" key="2">
    <source>
        <dbReference type="ARBA" id="ARBA00007466"/>
    </source>
</evidence>
<feature type="region of interest" description="Disordered" evidence="7">
    <location>
        <begin position="21"/>
        <end position="50"/>
    </location>
</feature>
<dbReference type="GO" id="GO:0032040">
    <property type="term" value="C:small-subunit processome"/>
    <property type="evidence" value="ECO:0007669"/>
    <property type="project" value="InterPro"/>
</dbReference>
<feature type="compositionally biased region" description="Acidic residues" evidence="7">
    <location>
        <begin position="162"/>
        <end position="171"/>
    </location>
</feature>
<evidence type="ECO:0000256" key="4">
    <source>
        <dbReference type="ARBA" id="ARBA00022552"/>
    </source>
</evidence>
<dbReference type="PANTHER" id="PTHR23183">
    <property type="entry name" value="NOP14"/>
    <property type="match status" value="1"/>
</dbReference>
<keyword evidence="5" id="KW-0539">Nucleus</keyword>
<organism evidence="8 9">
    <name type="scientific">Scheffersomyces spartinae</name>
    <dbReference type="NCBI Taxonomy" id="45513"/>
    <lineage>
        <taxon>Eukaryota</taxon>
        <taxon>Fungi</taxon>
        <taxon>Dikarya</taxon>
        <taxon>Ascomycota</taxon>
        <taxon>Saccharomycotina</taxon>
        <taxon>Pichiomycetes</taxon>
        <taxon>Debaryomycetaceae</taxon>
        <taxon>Scheffersomyces</taxon>
    </lineage>
</organism>
<evidence type="ECO:0000256" key="7">
    <source>
        <dbReference type="SAM" id="MobiDB-lite"/>
    </source>
</evidence>
<protein>
    <submittedName>
        <fullName evidence="8">Nucleolar complex protein 14</fullName>
    </submittedName>
</protein>
<dbReference type="Proteomes" id="UP000790833">
    <property type="component" value="Unassembled WGS sequence"/>
</dbReference>
<evidence type="ECO:0000256" key="3">
    <source>
        <dbReference type="ARBA" id="ARBA00022517"/>
    </source>
</evidence>
<evidence type="ECO:0000256" key="5">
    <source>
        <dbReference type="ARBA" id="ARBA00023242"/>
    </source>
</evidence>
<reference evidence="8" key="1">
    <citation type="submission" date="2021-03" db="EMBL/GenBank/DDBJ databases">
        <authorList>
            <person name="Palmer J.M."/>
        </authorList>
    </citation>
    <scope>NUCLEOTIDE SEQUENCE</scope>
    <source>
        <strain evidence="8">ARV_011</strain>
    </source>
</reference>
<sequence>MYKACTLASSQLKQLKAALKSNGLIGQSNGTKKDTRSSKHTARDREARAETLNGIREEFNRFDERINRTKRDFTVIQGGKFVRAGSSEHNRAAKLKGTVEKSLASQYSARQLVKNKSGGLLDRRFGAKAGKNLTEEEIMLERFTRERQQSSKSKRSVFALGSDDEDDDNDDGFVLTHSGKALASEEARGLELDEDALGSGDKRYVDEGEEAELNQPPRKKSKKEVMQEIIAKSKFHKRQRQAAFEKTQEDIGDLDDDFTDVMQEINGAISKTVKAPAFLNKTPEELEYDNQVRELTYDRRAVPADRTKTDEEIQNEREEKRKKLEQDRLNRMNGMVEREDAEADDLDDDFWAGSEDEVEGFTIKEDGDKASENDEDDDGSDNEDLKTSRTSIRSKVNAISMPLDYEQFAEQLQLLKNSTEEESFVKKVVQQYQPHLAQGNKEKMNNFVTVLYRHCLTMPKNLDVYFCLVKNLLEKYNEALVNFIRHDINGEIHKRIQANGSLRGFDLINFTLIGMLFSTSDHYHLVVTPTLIIMNEILTHFNTKNELTLNEIGQGIYIVELLFKYQKLSKRYIPETTRFIERAFIYLCPEITKIKVTDLVSVNINPSTVHATNISKSTKYTDSIVPSVLSVLVITGKTISVKDNGVKFALLAKTLGLAKEVVGLYRELLIFFELSLVVKVFTSHLLHYYPNWTELVKFHQVIDKVVHNTTRHKLALQQHRLLAIATFAPKFEENFNPDRKSYDLDVQKQEVSKMQRQLKKEKKETLKDLRRVTRFEARQQIEEKKSMYDAYHKKMHDIVALILTHEGAEKNQYEREKKERKNRK</sequence>
<evidence type="ECO:0000256" key="6">
    <source>
        <dbReference type="ARBA" id="ARBA00024695"/>
    </source>
</evidence>
<dbReference type="InterPro" id="IPR007276">
    <property type="entry name" value="Nop14"/>
</dbReference>
<comment type="caution">
    <text evidence="8">The sequence shown here is derived from an EMBL/GenBank/DDBJ whole genome shotgun (WGS) entry which is preliminary data.</text>
</comment>
<evidence type="ECO:0000313" key="8">
    <source>
        <dbReference type="EMBL" id="KAG7193505.1"/>
    </source>
</evidence>
<feature type="region of interest" description="Disordered" evidence="7">
    <location>
        <begin position="300"/>
        <end position="389"/>
    </location>
</feature>
<dbReference type="GeneID" id="66113946"/>
<comment type="function">
    <text evidence="6">Involved in nucleolar processing of pre-18S ribosomal RNA. Has a role in the nuclear export of 40S pre-ribosomal subunit to the cytoplasm.</text>
</comment>
<gene>
    <name evidence="8" type="primary">NOP14</name>
    <name evidence="8" type="ORF">KQ657_000572</name>
</gene>